<comment type="caution">
    <text evidence="3">The sequence shown here is derived from an EMBL/GenBank/DDBJ whole genome shotgun (WGS) entry which is preliminary data.</text>
</comment>
<sequence>MKKILNLVLIFSLFLSFVYTQTPDSILKEIENKWNSAKDISMKMTMTVYSYSSKGESLPTKMSMEIKAIKNPSILRIDFTEPALLAGQIFLIDAEKQITKMYSPSTKQIIEAPYTVTQTSTISFSSIPMIGSSEDFSLKLEEVTEKNQKLYKITGIPQKPELKANYSYLEFFITKDYIPLRLKVYDVQNRPYIEILWSEVKINSNLSPNTLRTLPQGKIIKQKEPLNMTTPIPFMSPSK</sequence>
<evidence type="ECO:0000256" key="2">
    <source>
        <dbReference type="SAM" id="SignalP"/>
    </source>
</evidence>
<dbReference type="EMBL" id="DTIN01000015">
    <property type="protein sequence ID" value="HFX13634.1"/>
    <property type="molecule type" value="Genomic_DNA"/>
</dbReference>
<proteinExistence type="predicted"/>
<evidence type="ECO:0000313" key="3">
    <source>
        <dbReference type="EMBL" id="HFX13634.1"/>
    </source>
</evidence>
<dbReference type="InterPro" id="IPR029046">
    <property type="entry name" value="LolA/LolB/LppX"/>
</dbReference>
<gene>
    <name evidence="3" type="ORF">ENW00_05690</name>
</gene>
<keyword evidence="1 2" id="KW-0732">Signal</keyword>
<protein>
    <recommendedName>
        <fullName evidence="4">Outer membrane lipoprotein carrier protein LolA</fullName>
    </recommendedName>
</protein>
<evidence type="ECO:0008006" key="4">
    <source>
        <dbReference type="Google" id="ProtNLM"/>
    </source>
</evidence>
<reference evidence="3" key="1">
    <citation type="journal article" date="2020" name="mSystems">
        <title>Genome- and Community-Level Interaction Insights into Carbon Utilization and Element Cycling Functions of Hydrothermarchaeota in Hydrothermal Sediment.</title>
        <authorList>
            <person name="Zhou Z."/>
            <person name="Liu Y."/>
            <person name="Xu W."/>
            <person name="Pan J."/>
            <person name="Luo Z.H."/>
            <person name="Li M."/>
        </authorList>
    </citation>
    <scope>NUCLEOTIDE SEQUENCE [LARGE SCALE GENOMIC DNA]</scope>
    <source>
        <strain evidence="3">SpSt-81</strain>
    </source>
</reference>
<name>A0A7C3MJ73_DICTH</name>
<dbReference type="AlphaFoldDB" id="A0A7C3MJ73"/>
<feature type="signal peptide" evidence="2">
    <location>
        <begin position="1"/>
        <end position="20"/>
    </location>
</feature>
<organism evidence="3">
    <name type="scientific">Dictyoglomus thermophilum</name>
    <dbReference type="NCBI Taxonomy" id="14"/>
    <lineage>
        <taxon>Bacteria</taxon>
        <taxon>Pseudomonadati</taxon>
        <taxon>Dictyoglomota</taxon>
        <taxon>Dictyoglomia</taxon>
        <taxon>Dictyoglomales</taxon>
        <taxon>Dictyoglomaceae</taxon>
        <taxon>Dictyoglomus</taxon>
    </lineage>
</organism>
<accession>A0A7C3MJ73</accession>
<evidence type="ECO:0000256" key="1">
    <source>
        <dbReference type="ARBA" id="ARBA00022729"/>
    </source>
</evidence>
<dbReference type="Gene3D" id="2.50.20.10">
    <property type="entry name" value="Lipoprotein localisation LolA/LolB/LppX"/>
    <property type="match status" value="1"/>
</dbReference>
<dbReference type="SUPFAM" id="SSF89392">
    <property type="entry name" value="Prokaryotic lipoproteins and lipoprotein localization factors"/>
    <property type="match status" value="1"/>
</dbReference>
<feature type="chain" id="PRO_5027624656" description="Outer membrane lipoprotein carrier protein LolA" evidence="2">
    <location>
        <begin position="21"/>
        <end position="239"/>
    </location>
</feature>